<evidence type="ECO:0000313" key="1">
    <source>
        <dbReference type="EMBL" id="BBB91420.1"/>
    </source>
</evidence>
<accession>A0A348AK22</accession>
<dbReference type="KEGG" id="mana:MAMMFC1_02104"/>
<protein>
    <submittedName>
        <fullName evidence="1">Uncharacterized protein</fullName>
    </submittedName>
</protein>
<dbReference type="EMBL" id="AP018449">
    <property type="protein sequence ID" value="BBB91420.1"/>
    <property type="molecule type" value="Genomic_DNA"/>
</dbReference>
<dbReference type="Proteomes" id="UP000276437">
    <property type="component" value="Chromosome"/>
</dbReference>
<reference evidence="1 2" key="1">
    <citation type="journal article" date="2018" name="Int. J. Syst. Evol. Microbiol.">
        <title>Methylomusa anaerophila gen. nov., sp. nov., an anaerobic methanol-utilizing bacterium isolated from a microbial fuel cell.</title>
        <authorList>
            <person name="Amano N."/>
            <person name="Yamamuro A."/>
            <person name="Miyahara M."/>
            <person name="Kouzuma A."/>
            <person name="Abe T."/>
            <person name="Watanabe K."/>
        </authorList>
    </citation>
    <scope>NUCLEOTIDE SEQUENCE [LARGE SCALE GENOMIC DNA]</scope>
    <source>
        <strain evidence="1 2">MMFC1</strain>
    </source>
</reference>
<gene>
    <name evidence="1" type="ORF">MAMMFC1_02104</name>
</gene>
<dbReference type="AlphaFoldDB" id="A0A348AK22"/>
<keyword evidence="2" id="KW-1185">Reference proteome</keyword>
<evidence type="ECO:0000313" key="2">
    <source>
        <dbReference type="Proteomes" id="UP000276437"/>
    </source>
</evidence>
<name>A0A348AK22_9FIRM</name>
<proteinExistence type="predicted"/>
<organism evidence="1 2">
    <name type="scientific">Methylomusa anaerophila</name>
    <dbReference type="NCBI Taxonomy" id="1930071"/>
    <lineage>
        <taxon>Bacteria</taxon>
        <taxon>Bacillati</taxon>
        <taxon>Bacillota</taxon>
        <taxon>Negativicutes</taxon>
        <taxon>Selenomonadales</taxon>
        <taxon>Sporomusaceae</taxon>
        <taxon>Methylomusa</taxon>
    </lineage>
</organism>
<sequence length="72" mass="8422">MFMLNQVYIFAAACENPAYIYRLNVDVFIQIIKCLELLRNRQMLGAMRTGTEAYWVVRWSEDRRSNDADGGL</sequence>